<evidence type="ECO:0000313" key="7">
    <source>
        <dbReference type="Proteomes" id="UP000005206"/>
    </source>
</evidence>
<gene>
    <name evidence="6" type="ORF">NECHADRAFT_7715</name>
</gene>
<keyword evidence="2 5" id="KW-0812">Transmembrane</keyword>
<dbReference type="FunCoup" id="C7Z2P3">
    <property type="interactions" value="29"/>
</dbReference>
<dbReference type="PANTHER" id="PTHR31465">
    <property type="entry name" value="PROTEIN RTA1-RELATED"/>
    <property type="match status" value="1"/>
</dbReference>
<dbReference type="InParanoid" id="C7Z2P3"/>
<dbReference type="PANTHER" id="PTHR31465:SF35">
    <property type="entry name" value="RTA1 DOMAIN PROTEIN-RELATED"/>
    <property type="match status" value="1"/>
</dbReference>
<comment type="subcellular location">
    <subcellularLocation>
        <location evidence="1">Membrane</location>
        <topology evidence="1">Multi-pass membrane protein</topology>
    </subcellularLocation>
</comment>
<dbReference type="HOGENOM" id="CLU_033465_3_1_1"/>
<keyword evidence="4 5" id="KW-0472">Membrane</keyword>
<dbReference type="Pfam" id="PF04479">
    <property type="entry name" value="RTA1"/>
    <property type="match status" value="1"/>
</dbReference>
<dbReference type="OrthoDB" id="3358017at2759"/>
<dbReference type="KEGG" id="nhe:NECHADRAFT_7715"/>
<dbReference type="RefSeq" id="XP_003047412.1">
    <property type="nucleotide sequence ID" value="XM_003047366.1"/>
</dbReference>
<feature type="transmembrane region" description="Helical" evidence="5">
    <location>
        <begin position="195"/>
        <end position="215"/>
    </location>
</feature>
<evidence type="ECO:0000256" key="2">
    <source>
        <dbReference type="ARBA" id="ARBA00022692"/>
    </source>
</evidence>
<evidence type="ECO:0000256" key="1">
    <source>
        <dbReference type="ARBA" id="ARBA00004141"/>
    </source>
</evidence>
<dbReference type="InterPro" id="IPR007568">
    <property type="entry name" value="RTA1"/>
</dbReference>
<dbReference type="OMA" id="QSEMFLY"/>
<evidence type="ECO:0000313" key="6">
    <source>
        <dbReference type="EMBL" id="EEU41699.1"/>
    </source>
</evidence>
<feature type="non-terminal residue" evidence="6">
    <location>
        <position position="1"/>
    </location>
</feature>
<feature type="transmembrane region" description="Helical" evidence="5">
    <location>
        <begin position="37"/>
        <end position="56"/>
    </location>
</feature>
<feature type="transmembrane region" description="Helical" evidence="5">
    <location>
        <begin position="12"/>
        <end position="30"/>
    </location>
</feature>
<feature type="transmembrane region" description="Helical" evidence="5">
    <location>
        <begin position="230"/>
        <end position="250"/>
    </location>
</feature>
<keyword evidence="3 5" id="KW-1133">Transmembrane helix</keyword>
<feature type="transmembrane region" description="Helical" evidence="5">
    <location>
        <begin position="76"/>
        <end position="101"/>
    </location>
</feature>
<name>C7Z2P3_FUSV7</name>
<evidence type="ECO:0000256" key="4">
    <source>
        <dbReference type="ARBA" id="ARBA00023136"/>
    </source>
</evidence>
<feature type="transmembrane region" description="Helical" evidence="5">
    <location>
        <begin position="113"/>
        <end position="131"/>
    </location>
</feature>
<proteinExistence type="predicted"/>
<keyword evidence="7" id="KW-1185">Reference proteome</keyword>
<accession>C7Z2P3</accession>
<feature type="transmembrane region" description="Helical" evidence="5">
    <location>
        <begin position="151"/>
        <end position="174"/>
    </location>
</feature>
<dbReference type="VEuPathDB" id="FungiDB:NECHADRAFT_7715"/>
<dbReference type="AlphaFoldDB" id="C7Z2P3"/>
<evidence type="ECO:0000256" key="5">
    <source>
        <dbReference type="SAM" id="Phobius"/>
    </source>
</evidence>
<feature type="non-terminal residue" evidence="6">
    <location>
        <position position="256"/>
    </location>
</feature>
<evidence type="ECO:0000256" key="3">
    <source>
        <dbReference type="ARBA" id="ARBA00022989"/>
    </source>
</evidence>
<protein>
    <recommendedName>
        <fullName evidence="8">RTA1 like protein</fullName>
    </recommendedName>
</protein>
<dbReference type="eggNOG" id="ENOG502QURG">
    <property type="taxonomic scope" value="Eukaryota"/>
</dbReference>
<dbReference type="Proteomes" id="UP000005206">
    <property type="component" value="Chromosome 12"/>
</dbReference>
<dbReference type="GeneID" id="9676067"/>
<organism evidence="6 7">
    <name type="scientific">Fusarium vanettenii (strain ATCC MYA-4622 / CBS 123669 / FGSC 9596 / NRRL 45880 / 77-13-4)</name>
    <name type="common">Fusarium solani subsp. pisi</name>
    <dbReference type="NCBI Taxonomy" id="660122"/>
    <lineage>
        <taxon>Eukaryota</taxon>
        <taxon>Fungi</taxon>
        <taxon>Dikarya</taxon>
        <taxon>Ascomycota</taxon>
        <taxon>Pezizomycotina</taxon>
        <taxon>Sordariomycetes</taxon>
        <taxon>Hypocreomycetidae</taxon>
        <taxon>Hypocreales</taxon>
        <taxon>Nectriaceae</taxon>
        <taxon>Fusarium</taxon>
        <taxon>Fusarium solani species complex</taxon>
        <taxon>Fusarium vanettenii</taxon>
    </lineage>
</organism>
<dbReference type="EMBL" id="GG698907">
    <property type="protein sequence ID" value="EEU41699.1"/>
    <property type="molecule type" value="Genomic_DNA"/>
</dbReference>
<dbReference type="GO" id="GO:0016020">
    <property type="term" value="C:membrane"/>
    <property type="evidence" value="ECO:0007669"/>
    <property type="project" value="UniProtKB-SubCell"/>
</dbReference>
<evidence type="ECO:0008006" key="8">
    <source>
        <dbReference type="Google" id="ProtNLM"/>
    </source>
</evidence>
<reference evidence="6 7" key="1">
    <citation type="journal article" date="2009" name="PLoS Genet.">
        <title>The genome of Nectria haematococca: contribution of supernumerary chromosomes to gene expansion.</title>
        <authorList>
            <person name="Coleman J.J."/>
            <person name="Rounsley S.D."/>
            <person name="Rodriguez-Carres M."/>
            <person name="Kuo A."/>
            <person name="Wasmann C.C."/>
            <person name="Grimwood J."/>
            <person name="Schmutz J."/>
            <person name="Taga M."/>
            <person name="White G.J."/>
            <person name="Zhou S."/>
            <person name="Schwartz D.C."/>
            <person name="Freitag M."/>
            <person name="Ma L.J."/>
            <person name="Danchin E.G."/>
            <person name="Henrissat B."/>
            <person name="Coutinho P.M."/>
            <person name="Nelson D.R."/>
            <person name="Straney D."/>
            <person name="Napoli C.A."/>
            <person name="Barker B.M."/>
            <person name="Gribskov M."/>
            <person name="Rep M."/>
            <person name="Kroken S."/>
            <person name="Molnar I."/>
            <person name="Rensing C."/>
            <person name="Kennell J.C."/>
            <person name="Zamora J."/>
            <person name="Farman M.L."/>
            <person name="Selker E.U."/>
            <person name="Salamov A."/>
            <person name="Shapiro H."/>
            <person name="Pangilinan J."/>
            <person name="Lindquist E."/>
            <person name="Lamers C."/>
            <person name="Grigoriev I.V."/>
            <person name="Geiser D.M."/>
            <person name="Covert S.F."/>
            <person name="Temporini E."/>
            <person name="Vanetten H.D."/>
        </authorList>
    </citation>
    <scope>NUCLEOTIDE SEQUENCE [LARGE SCALE GENOMIC DNA]</scope>
    <source>
        <strain evidence="7">ATCC MYA-4622 / CBS 123669 / FGSC 9596 / NRRL 45880 / 77-13-4</strain>
    </source>
</reference>
<sequence length="256" mass="28559">EFKLYHYDPSFILAVIFIALFSVSALSHLFQLGRSKTFFFIPFFIGCVFEAIGYAGRAISAKQTPDWAVMPYAMQSLLLLLGPTMLAASIYMTLGRLIVFLDADFYSLVPIQNLTKVFVIGDVLSFLAQSGGGGMLSQAKTAGDQKTGQNIIIFGLAVQLYFFAFFITVLHVFHRRINKNPTKKSLSVTTPWKRLILVLYIASGLIMVRSIFRIVEYITGSNGPLQSTEIYIYVFDAALMCITTALFNVFHPGRVI</sequence>